<name>A0ABV9Q1U4_9BACL</name>
<gene>
    <name evidence="2" type="ORF">ACFO8Q_11245</name>
</gene>
<accession>A0ABV9Q1U4</accession>
<proteinExistence type="predicted"/>
<keyword evidence="1" id="KW-0812">Transmembrane</keyword>
<evidence type="ECO:0000313" key="2">
    <source>
        <dbReference type="EMBL" id="MFC4767928.1"/>
    </source>
</evidence>
<keyword evidence="1" id="KW-1133">Transmembrane helix</keyword>
<dbReference type="Proteomes" id="UP001596002">
    <property type="component" value="Unassembled WGS sequence"/>
</dbReference>
<protein>
    <submittedName>
        <fullName evidence="2">Uncharacterized protein</fullName>
    </submittedName>
</protein>
<feature type="transmembrane region" description="Helical" evidence="1">
    <location>
        <begin position="33"/>
        <end position="54"/>
    </location>
</feature>
<comment type="caution">
    <text evidence="2">The sequence shown here is derived from an EMBL/GenBank/DDBJ whole genome shotgun (WGS) entry which is preliminary data.</text>
</comment>
<reference evidence="3" key="1">
    <citation type="journal article" date="2019" name="Int. J. Syst. Evol. Microbiol.">
        <title>The Global Catalogue of Microorganisms (GCM) 10K type strain sequencing project: providing services to taxonomists for standard genome sequencing and annotation.</title>
        <authorList>
            <consortium name="The Broad Institute Genomics Platform"/>
            <consortium name="The Broad Institute Genome Sequencing Center for Infectious Disease"/>
            <person name="Wu L."/>
            <person name="Ma J."/>
        </authorList>
    </citation>
    <scope>NUCLEOTIDE SEQUENCE [LARGE SCALE GENOMIC DNA]</scope>
    <source>
        <strain evidence="3">WYCCWR 12678</strain>
    </source>
</reference>
<keyword evidence="1" id="KW-0472">Membrane</keyword>
<evidence type="ECO:0000313" key="3">
    <source>
        <dbReference type="Proteomes" id="UP001596002"/>
    </source>
</evidence>
<keyword evidence="3" id="KW-1185">Reference proteome</keyword>
<evidence type="ECO:0000256" key="1">
    <source>
        <dbReference type="SAM" id="Phobius"/>
    </source>
</evidence>
<organism evidence="2 3">
    <name type="scientific">Effusibacillus consociatus</name>
    <dbReference type="NCBI Taxonomy" id="1117041"/>
    <lineage>
        <taxon>Bacteria</taxon>
        <taxon>Bacillati</taxon>
        <taxon>Bacillota</taxon>
        <taxon>Bacilli</taxon>
        <taxon>Bacillales</taxon>
        <taxon>Alicyclobacillaceae</taxon>
        <taxon>Effusibacillus</taxon>
    </lineage>
</organism>
<sequence>MAYKIGEYMVLVLTALLLLAVWRFGDWRNWRKYYPTILFIISVNLFGTILTYNYSLWYFHKALFIPNHTLGDLFMKFTNFPHGLAVSLTISL</sequence>
<dbReference type="RefSeq" id="WP_380025848.1">
    <property type="nucleotide sequence ID" value="NZ_JBHSHC010000093.1"/>
</dbReference>
<dbReference type="EMBL" id="JBHSHC010000093">
    <property type="protein sequence ID" value="MFC4767928.1"/>
    <property type="molecule type" value="Genomic_DNA"/>
</dbReference>